<accession>A0A1V9FX59</accession>
<reference evidence="1 2" key="1">
    <citation type="submission" date="2016-03" db="EMBL/GenBank/DDBJ databases">
        <title>Niastella vici sp. nov., isolated from farmland soil.</title>
        <authorList>
            <person name="Chen L."/>
            <person name="Wang D."/>
            <person name="Yang S."/>
            <person name="Wang G."/>
        </authorList>
    </citation>
    <scope>NUCLEOTIDE SEQUENCE [LARGE SCALE GENOMIC DNA]</scope>
    <source>
        <strain evidence="1 2">DJ57</strain>
    </source>
</reference>
<dbReference type="RefSeq" id="WP_081148210.1">
    <property type="nucleotide sequence ID" value="NZ_LVYD01000048.1"/>
</dbReference>
<proteinExistence type="predicted"/>
<protein>
    <submittedName>
        <fullName evidence="1">Uncharacterized protein</fullName>
    </submittedName>
</protein>
<organism evidence="1 2">
    <name type="scientific">Niastella vici</name>
    <dbReference type="NCBI Taxonomy" id="1703345"/>
    <lineage>
        <taxon>Bacteria</taxon>
        <taxon>Pseudomonadati</taxon>
        <taxon>Bacteroidota</taxon>
        <taxon>Chitinophagia</taxon>
        <taxon>Chitinophagales</taxon>
        <taxon>Chitinophagaceae</taxon>
        <taxon>Niastella</taxon>
    </lineage>
</organism>
<sequence>MTFVPKSVTATQTSFRKTRIRSAMLACFSKIPVTTSTPYFRQWHIHAIDITKILSVSRAEARQLMQELRNFFGKSKRDVITVEEFCAFTGIRKNRVRMHLAARQIEHEIKRQYTVEMLNSAVAGKSGNSELKTLNW</sequence>
<dbReference type="EMBL" id="LVYD01000048">
    <property type="protein sequence ID" value="OQP62826.1"/>
    <property type="molecule type" value="Genomic_DNA"/>
</dbReference>
<keyword evidence="2" id="KW-1185">Reference proteome</keyword>
<dbReference type="Proteomes" id="UP000192796">
    <property type="component" value="Unassembled WGS sequence"/>
</dbReference>
<evidence type="ECO:0000313" key="2">
    <source>
        <dbReference type="Proteomes" id="UP000192796"/>
    </source>
</evidence>
<evidence type="ECO:0000313" key="1">
    <source>
        <dbReference type="EMBL" id="OQP62826.1"/>
    </source>
</evidence>
<comment type="caution">
    <text evidence="1">The sequence shown here is derived from an EMBL/GenBank/DDBJ whole genome shotgun (WGS) entry which is preliminary data.</text>
</comment>
<dbReference type="AlphaFoldDB" id="A0A1V9FX59"/>
<gene>
    <name evidence="1" type="ORF">A3860_26300</name>
</gene>
<dbReference type="OrthoDB" id="711499at2"/>
<name>A0A1V9FX59_9BACT</name>